<comment type="caution">
    <text evidence="2">The sequence shown here is derived from an EMBL/GenBank/DDBJ whole genome shotgun (WGS) entry which is preliminary data.</text>
</comment>
<dbReference type="Proteomes" id="UP000770661">
    <property type="component" value="Unassembled WGS sequence"/>
</dbReference>
<evidence type="ECO:0000256" key="1">
    <source>
        <dbReference type="SAM" id="MobiDB-lite"/>
    </source>
</evidence>
<proteinExistence type="predicted"/>
<feature type="region of interest" description="Disordered" evidence="1">
    <location>
        <begin position="1"/>
        <end position="52"/>
    </location>
</feature>
<keyword evidence="3" id="KW-1185">Reference proteome</keyword>
<feature type="region of interest" description="Disordered" evidence="1">
    <location>
        <begin position="356"/>
        <end position="417"/>
    </location>
</feature>
<feature type="region of interest" description="Disordered" evidence="1">
    <location>
        <begin position="319"/>
        <end position="338"/>
    </location>
</feature>
<feature type="compositionally biased region" description="Basic residues" evidence="1">
    <location>
        <begin position="387"/>
        <end position="397"/>
    </location>
</feature>
<evidence type="ECO:0000313" key="2">
    <source>
        <dbReference type="EMBL" id="KAG0723822.1"/>
    </source>
</evidence>
<dbReference type="EMBL" id="JACEEZ010007669">
    <property type="protein sequence ID" value="KAG0723822.1"/>
    <property type="molecule type" value="Genomic_DNA"/>
</dbReference>
<dbReference type="AlphaFoldDB" id="A0A8J4YAS2"/>
<feature type="compositionally biased region" description="Basic and acidic residues" evidence="1">
    <location>
        <begin position="40"/>
        <end position="49"/>
    </location>
</feature>
<feature type="compositionally biased region" description="Pro residues" evidence="1">
    <location>
        <begin position="323"/>
        <end position="337"/>
    </location>
</feature>
<sequence>MSDTSPGTEPDMDVQEDEASCPPLPSASKRARVPSPSQEGPDKAPRTDSDTLSSQVAYVQASYLLRAASGARVFANPCRISHALHLSTLGKYVLEGESRALGNGCALVVVIWEHNIPKVPELGQASFTLGEWKVTCRRAEREGPDYHYARVGPLDDPTDITEVRRDFRSFDGGEVVEITWIPAHNLPRYTTGKWLRLKVSGTLPTKVSISQLVYWARPYLLPLLRCSGCHRIGHSLNTCRSPVRCSRCSGPHPCRRDDITCTRPFRCFQCGGPHGPRSAHCTFNCRAQQLYADLAREGTPLHAINTQLRDLDLPSLLALRRPQPSPTKPAPAAPTLPPAMAVHPGMSYSAIATGNRYGPLQEAPEDDASLPQAPVVDPEPGSTPPPVRRRIRLRQPRRPPGYQAPPSTPTPPDLESEFTHSTIEAEVHRPHGSPPHRGEETRTCLSPCRSFDPVPRYVPKASAPPGILITQLQHQLLPPPPWIQ</sequence>
<name>A0A8J4YAS2_CHIOP</name>
<evidence type="ECO:0008006" key="4">
    <source>
        <dbReference type="Google" id="ProtNLM"/>
    </source>
</evidence>
<evidence type="ECO:0000313" key="3">
    <source>
        <dbReference type="Proteomes" id="UP000770661"/>
    </source>
</evidence>
<feature type="compositionally biased region" description="Acidic residues" evidence="1">
    <location>
        <begin position="10"/>
        <end position="19"/>
    </location>
</feature>
<dbReference type="OrthoDB" id="3270690at2759"/>
<gene>
    <name evidence="2" type="ORF">GWK47_000500</name>
</gene>
<protein>
    <recommendedName>
        <fullName evidence="4">Gag-like protein</fullName>
    </recommendedName>
</protein>
<reference evidence="2" key="1">
    <citation type="submission" date="2020-07" db="EMBL/GenBank/DDBJ databases">
        <title>The High-quality genome of the commercially important snow crab, Chionoecetes opilio.</title>
        <authorList>
            <person name="Jeong J.-H."/>
            <person name="Ryu S."/>
        </authorList>
    </citation>
    <scope>NUCLEOTIDE SEQUENCE</scope>
    <source>
        <strain evidence="2">MADBK_172401_WGS</strain>
        <tissue evidence="2">Digestive gland</tissue>
    </source>
</reference>
<organism evidence="2 3">
    <name type="scientific">Chionoecetes opilio</name>
    <name type="common">Atlantic snow crab</name>
    <name type="synonym">Cancer opilio</name>
    <dbReference type="NCBI Taxonomy" id="41210"/>
    <lineage>
        <taxon>Eukaryota</taxon>
        <taxon>Metazoa</taxon>
        <taxon>Ecdysozoa</taxon>
        <taxon>Arthropoda</taxon>
        <taxon>Crustacea</taxon>
        <taxon>Multicrustacea</taxon>
        <taxon>Malacostraca</taxon>
        <taxon>Eumalacostraca</taxon>
        <taxon>Eucarida</taxon>
        <taxon>Decapoda</taxon>
        <taxon>Pleocyemata</taxon>
        <taxon>Brachyura</taxon>
        <taxon>Eubrachyura</taxon>
        <taxon>Majoidea</taxon>
        <taxon>Majidae</taxon>
        <taxon>Chionoecetes</taxon>
    </lineage>
</organism>
<feature type="compositionally biased region" description="Pro residues" evidence="1">
    <location>
        <begin position="398"/>
        <end position="412"/>
    </location>
</feature>
<accession>A0A8J4YAS2</accession>